<name>A0A1H8ZED7_9LACT</name>
<dbReference type="Proteomes" id="UP000198833">
    <property type="component" value="Unassembled WGS sequence"/>
</dbReference>
<evidence type="ECO:0008006" key="4">
    <source>
        <dbReference type="Google" id="ProtNLM"/>
    </source>
</evidence>
<feature type="signal peptide" evidence="1">
    <location>
        <begin position="1"/>
        <end position="24"/>
    </location>
</feature>
<dbReference type="STRING" id="89093.SAMN04488558_101224"/>
<evidence type="ECO:0000313" key="2">
    <source>
        <dbReference type="EMBL" id="SEP62547.1"/>
    </source>
</evidence>
<evidence type="ECO:0000313" key="3">
    <source>
        <dbReference type="Proteomes" id="UP000198833"/>
    </source>
</evidence>
<protein>
    <recommendedName>
        <fullName evidence="4">DUF5067 domain-containing protein</fullName>
    </recommendedName>
</protein>
<organism evidence="2 3">
    <name type="scientific">Ignavigranum ruoffiae</name>
    <dbReference type="NCBI Taxonomy" id="89093"/>
    <lineage>
        <taxon>Bacteria</taxon>
        <taxon>Bacillati</taxon>
        <taxon>Bacillota</taxon>
        <taxon>Bacilli</taxon>
        <taxon>Lactobacillales</taxon>
        <taxon>Aerococcaceae</taxon>
        <taxon>Ignavigranum</taxon>
    </lineage>
</organism>
<sequence>MKRFLTLLAATIVLGGSLVNPVIAAEDFKFDDVEDALEESTQAADIEELYEMDEPITIFDEEDITYEITGYKLYELKEVSRDWDVVFDKNRERGGVLAVQTTIKNDTDEPITIGLSQNYEVSNTDRFWGHTSQLIPEENEFNKQIVENKNVIEAGEEVTGYEMVTLTEEALDQALKNGEINYEPTFINLGDGEPSASDRINPKDLVVLPISEEGEDKAEASGDLYPDKVVEDNLGSKTLLEEETDIDSQTLEDIDITIDGYQIAEFEPNEENAPSYEGFKDGVILYTIKYTIENNSDKDENAVAFNSGYANLIFNESVQYKNERMLQPETVPHDTVLEKGDSATGYFVFALSKDDYEMYEGKSVKLDMTVMDKNFSAINEYQGLIFDLIEED</sequence>
<gene>
    <name evidence="2" type="ORF">SAMN04488558_101224</name>
</gene>
<feature type="chain" id="PRO_5011599871" description="DUF5067 domain-containing protein" evidence="1">
    <location>
        <begin position="25"/>
        <end position="392"/>
    </location>
</feature>
<proteinExistence type="predicted"/>
<dbReference type="OrthoDB" id="2138699at2"/>
<keyword evidence="1" id="KW-0732">Signal</keyword>
<dbReference type="RefSeq" id="WP_092569913.1">
    <property type="nucleotide sequence ID" value="NZ_FOEN01000001.1"/>
</dbReference>
<reference evidence="2 3" key="1">
    <citation type="submission" date="2016-10" db="EMBL/GenBank/DDBJ databases">
        <authorList>
            <person name="de Groot N.N."/>
        </authorList>
    </citation>
    <scope>NUCLEOTIDE SEQUENCE [LARGE SCALE GENOMIC DNA]</scope>
    <source>
        <strain evidence="2 3">DSM 15695</strain>
    </source>
</reference>
<dbReference type="EMBL" id="FOEN01000001">
    <property type="protein sequence ID" value="SEP62547.1"/>
    <property type="molecule type" value="Genomic_DNA"/>
</dbReference>
<accession>A0A1H8ZED7</accession>
<evidence type="ECO:0000256" key="1">
    <source>
        <dbReference type="SAM" id="SignalP"/>
    </source>
</evidence>
<keyword evidence="3" id="KW-1185">Reference proteome</keyword>
<dbReference type="AlphaFoldDB" id="A0A1H8ZED7"/>
<dbReference type="Gene3D" id="2.60.40.4170">
    <property type="match status" value="2"/>
</dbReference>